<sequence length="129" mass="13848">MLGCFVKRTVDKGAKSANGFGSYFRCALVWSMSRAGTQIGTAHQRTLVNPITPASDTGSLFSQHGASLADPQLPLIRTNVYPGLSSHLGINTHATPTWWSSEVSGCVHVLSYLFLHRGYQGFVIGPGLI</sequence>
<dbReference type="AlphaFoldDB" id="A0A5K3FTB0"/>
<accession>A0A5K3FTB0</accession>
<reference evidence="1" key="1">
    <citation type="submission" date="2019-11" db="UniProtKB">
        <authorList>
            <consortium name="WormBaseParasite"/>
        </authorList>
    </citation>
    <scope>IDENTIFICATION</scope>
</reference>
<organism evidence="1">
    <name type="scientific">Mesocestoides corti</name>
    <name type="common">Flatworm</name>
    <dbReference type="NCBI Taxonomy" id="53468"/>
    <lineage>
        <taxon>Eukaryota</taxon>
        <taxon>Metazoa</taxon>
        <taxon>Spiralia</taxon>
        <taxon>Lophotrochozoa</taxon>
        <taxon>Platyhelminthes</taxon>
        <taxon>Cestoda</taxon>
        <taxon>Eucestoda</taxon>
        <taxon>Cyclophyllidea</taxon>
        <taxon>Mesocestoididae</taxon>
        <taxon>Mesocestoides</taxon>
    </lineage>
</organism>
<evidence type="ECO:0000313" key="1">
    <source>
        <dbReference type="WBParaSite" id="MCU_010362-RA"/>
    </source>
</evidence>
<dbReference type="WBParaSite" id="MCU_010362-RA">
    <property type="protein sequence ID" value="MCU_010362-RA"/>
    <property type="gene ID" value="MCU_010362"/>
</dbReference>
<proteinExistence type="predicted"/>
<protein>
    <submittedName>
        <fullName evidence="1">Uncharacterized protein</fullName>
    </submittedName>
</protein>
<name>A0A5K3FTB0_MESCO</name>